<organism evidence="5 6">
    <name type="scientific">Streptomyces sanyensis</name>
    <dbReference type="NCBI Taxonomy" id="568869"/>
    <lineage>
        <taxon>Bacteria</taxon>
        <taxon>Bacillati</taxon>
        <taxon>Actinomycetota</taxon>
        <taxon>Actinomycetes</taxon>
        <taxon>Kitasatosporales</taxon>
        <taxon>Streptomycetaceae</taxon>
        <taxon>Streptomyces</taxon>
    </lineage>
</organism>
<dbReference type="InterPro" id="IPR037143">
    <property type="entry name" value="4-PPantetheinyl_Trfase_dom_sf"/>
</dbReference>
<dbReference type="SUPFAM" id="SSF56214">
    <property type="entry name" value="4'-phosphopantetheinyl transferase"/>
    <property type="match status" value="1"/>
</dbReference>
<sequence>MADLAPPGVHTAEATGDAGPDGAAELHPDELACVAGAVVERRREFTTVRGCARRALAELGAAPVPLVPGPMGAPEWPAGVVGSMTHCRGYRAAAVARSAAYASLGVDAEPVEPLAPVVARRALRAAERARLAEVFPPGDEAVTRRLAVSAKEAAYKAFSPWLGRRFGFADFTVELLPAGVFTARPPAPVPFRSSAGEGVFTGRWVVGPGILLTLLALPAVPSASC</sequence>
<dbReference type="RefSeq" id="WP_345614261.1">
    <property type="nucleotide sequence ID" value="NZ_BAABJV010000008.1"/>
</dbReference>
<evidence type="ECO:0000313" key="5">
    <source>
        <dbReference type="EMBL" id="GAA4781329.1"/>
    </source>
</evidence>
<dbReference type="PANTHER" id="PTHR38096">
    <property type="entry name" value="ENTEROBACTIN SYNTHASE COMPONENT D"/>
    <property type="match status" value="1"/>
</dbReference>
<dbReference type="GO" id="GO:0016740">
    <property type="term" value="F:transferase activity"/>
    <property type="evidence" value="ECO:0007669"/>
    <property type="project" value="UniProtKB-KW"/>
</dbReference>
<feature type="domain" description="4'-phosphopantetheinyl transferase N-terminal" evidence="4">
    <location>
        <begin position="32"/>
        <end position="96"/>
    </location>
</feature>
<dbReference type="Proteomes" id="UP001501147">
    <property type="component" value="Unassembled WGS sequence"/>
</dbReference>
<feature type="region of interest" description="Disordered" evidence="2">
    <location>
        <begin position="1"/>
        <end position="23"/>
    </location>
</feature>
<dbReference type="Pfam" id="PF01648">
    <property type="entry name" value="ACPS"/>
    <property type="match status" value="1"/>
</dbReference>
<evidence type="ECO:0000313" key="6">
    <source>
        <dbReference type="Proteomes" id="UP001501147"/>
    </source>
</evidence>
<dbReference type="PANTHER" id="PTHR38096:SF1">
    <property type="entry name" value="ENTEROBACTIN SYNTHASE COMPONENT D"/>
    <property type="match status" value="1"/>
</dbReference>
<dbReference type="Pfam" id="PF17837">
    <property type="entry name" value="4PPT_N"/>
    <property type="match status" value="1"/>
</dbReference>
<protein>
    <submittedName>
        <fullName evidence="5">4'-phosphopantetheinyl transferase</fullName>
    </submittedName>
</protein>
<evidence type="ECO:0000256" key="1">
    <source>
        <dbReference type="ARBA" id="ARBA00022679"/>
    </source>
</evidence>
<gene>
    <name evidence="5" type="ORF">GCM10023329_33530</name>
</gene>
<dbReference type="InterPro" id="IPR003542">
    <property type="entry name" value="Enbac_synth_compD-like"/>
</dbReference>
<keyword evidence="1 5" id="KW-0808">Transferase</keyword>
<dbReference type="EMBL" id="BAABJV010000008">
    <property type="protein sequence ID" value="GAA4781329.1"/>
    <property type="molecule type" value="Genomic_DNA"/>
</dbReference>
<dbReference type="PRINTS" id="PR01399">
    <property type="entry name" value="ENTSNTHTASED"/>
</dbReference>
<name>A0ABP9AGW9_9ACTN</name>
<accession>A0ABP9AGW9</accession>
<comment type="caution">
    <text evidence="5">The sequence shown here is derived from an EMBL/GenBank/DDBJ whole genome shotgun (WGS) entry which is preliminary data.</text>
</comment>
<dbReference type="Gene3D" id="3.90.470.20">
    <property type="entry name" value="4'-phosphopantetheinyl transferase domain"/>
    <property type="match status" value="1"/>
</dbReference>
<keyword evidence="6" id="KW-1185">Reference proteome</keyword>
<dbReference type="InterPro" id="IPR008278">
    <property type="entry name" value="4-PPantetheinyl_Trfase_dom"/>
</dbReference>
<evidence type="ECO:0000259" key="3">
    <source>
        <dbReference type="Pfam" id="PF01648"/>
    </source>
</evidence>
<dbReference type="InterPro" id="IPR041354">
    <property type="entry name" value="4PPT_N"/>
</dbReference>
<evidence type="ECO:0000256" key="2">
    <source>
        <dbReference type="SAM" id="MobiDB-lite"/>
    </source>
</evidence>
<feature type="domain" description="4'-phosphopantetheinyl transferase" evidence="3">
    <location>
        <begin position="103"/>
        <end position="184"/>
    </location>
</feature>
<proteinExistence type="predicted"/>
<reference evidence="6" key="1">
    <citation type="journal article" date="2019" name="Int. J. Syst. Evol. Microbiol.">
        <title>The Global Catalogue of Microorganisms (GCM) 10K type strain sequencing project: providing services to taxonomists for standard genome sequencing and annotation.</title>
        <authorList>
            <consortium name="The Broad Institute Genomics Platform"/>
            <consortium name="The Broad Institute Genome Sequencing Center for Infectious Disease"/>
            <person name="Wu L."/>
            <person name="Ma J."/>
        </authorList>
    </citation>
    <scope>NUCLEOTIDE SEQUENCE [LARGE SCALE GENOMIC DNA]</scope>
    <source>
        <strain evidence="6">JCM 18324</strain>
    </source>
</reference>
<evidence type="ECO:0000259" key="4">
    <source>
        <dbReference type="Pfam" id="PF17837"/>
    </source>
</evidence>